<dbReference type="PRINTS" id="PR01590">
    <property type="entry name" value="HTHFIS"/>
</dbReference>
<dbReference type="InterPro" id="IPR010113">
    <property type="entry name" value="Nif-specific_regulatory_prot"/>
</dbReference>
<keyword evidence="4" id="KW-0547">Nucleotide-binding</keyword>
<dbReference type="GO" id="GO:0005524">
    <property type="term" value="F:ATP binding"/>
    <property type="evidence" value="ECO:0007669"/>
    <property type="project" value="UniProtKB-KW"/>
</dbReference>
<dbReference type="SUPFAM" id="SSF55781">
    <property type="entry name" value="GAF domain-like"/>
    <property type="match status" value="1"/>
</dbReference>
<sequence length="545" mass="61018">MAQSQALMANKLESGQDRDLLTIYDVSKILSSSLNLPRTLREVLNVLANYLGIRRGMVSVLQPSGELRLVAAYGLSKEEFRRGRFESGEGITGKILQSGMPVVLHDIADEPLYLNRTGSLDGTENQPVSFVGVPIKIGTQIAGVLSLDHLADAYSGSFQKKVMLLSMVANLIGQAIRLQQGVVAEREALVQEQRRLKTELQGKYSLDNVVGYSKGMQEVFSQVHQAAPGRATILLRGESGTGKEVIAKAIHYLSPRKTGPFIKLNCAALSETLLESELFGHEKGAFTGAQNERKGRFELAHGGTLFLDEIGDISPEFQTKLLRVLQEREFERVGGSRSIRVDVRLITATNRDLEKAIMEGDFRADLYYRINVVGIFLPPLRERREDIPYLIELFLKRFNSENQRDMNISPEAMRVMLNCYWPGNVRELENCVERTATMTRGNVIQEVDFLCQHDRCLSQMLHGEVDTVAVSLPVSHRDNGAETHVSMPQSKEDESANPPTTERERLIWALEQCGWVQAKAARLLNISARQMGYALLKFNIEVRKF</sequence>
<dbReference type="InterPro" id="IPR002078">
    <property type="entry name" value="Sigma_54_int"/>
</dbReference>
<dbReference type="EMBL" id="CABR01000056">
    <property type="protein sequence ID" value="CBI09883.1"/>
    <property type="molecule type" value="Genomic_DNA"/>
</dbReference>
<comment type="subunit">
    <text evidence="2">Interacts with sigma-54.</text>
</comment>
<dbReference type="InterPro" id="IPR025662">
    <property type="entry name" value="Sigma_54_int_dom_ATP-bd_1"/>
</dbReference>
<dbReference type="Gene3D" id="3.40.50.300">
    <property type="entry name" value="P-loop containing nucleotide triphosphate hydrolases"/>
    <property type="match status" value="1"/>
</dbReference>
<evidence type="ECO:0000256" key="12">
    <source>
        <dbReference type="SAM" id="MobiDB-lite"/>
    </source>
</evidence>
<feature type="domain" description="Sigma-54 factor interaction" evidence="13">
    <location>
        <begin position="209"/>
        <end position="437"/>
    </location>
</feature>
<keyword evidence="8" id="KW-0238">DNA-binding</keyword>
<evidence type="ECO:0000256" key="8">
    <source>
        <dbReference type="ARBA" id="ARBA00023125"/>
    </source>
</evidence>
<dbReference type="Pfam" id="PF25601">
    <property type="entry name" value="AAA_lid_14"/>
    <property type="match status" value="1"/>
</dbReference>
<evidence type="ECO:0000256" key="3">
    <source>
        <dbReference type="ARBA" id="ARBA00015308"/>
    </source>
</evidence>
<dbReference type="InterPro" id="IPR025943">
    <property type="entry name" value="Sigma_54_int_dom_ATP-bd_2"/>
</dbReference>
<evidence type="ECO:0000256" key="4">
    <source>
        <dbReference type="ARBA" id="ARBA00022741"/>
    </source>
</evidence>
<dbReference type="Gene3D" id="3.30.450.40">
    <property type="match status" value="1"/>
</dbReference>
<dbReference type="GO" id="GO:0009399">
    <property type="term" value="P:nitrogen fixation"/>
    <property type="evidence" value="ECO:0007669"/>
    <property type="project" value="InterPro"/>
</dbReference>
<dbReference type="PROSITE" id="PS00676">
    <property type="entry name" value="SIGMA54_INTERACT_2"/>
    <property type="match status" value="1"/>
</dbReference>
<comment type="caution">
    <text evidence="14">The sequence shown here is derived from an EMBL/GenBank/DDBJ whole genome shotgun (WGS) entry which is preliminary data.</text>
</comment>
<evidence type="ECO:0000256" key="5">
    <source>
        <dbReference type="ARBA" id="ARBA00022840"/>
    </source>
</evidence>
<evidence type="ECO:0000313" key="14">
    <source>
        <dbReference type="EMBL" id="CBI09883.1"/>
    </source>
</evidence>
<dbReference type="Pfam" id="PF00158">
    <property type="entry name" value="Sigma54_activat"/>
    <property type="match status" value="1"/>
</dbReference>
<dbReference type="PROSITE" id="PS50045">
    <property type="entry name" value="SIGMA54_INTERACT_4"/>
    <property type="match status" value="1"/>
</dbReference>
<evidence type="ECO:0000256" key="1">
    <source>
        <dbReference type="ARBA" id="ARBA00002167"/>
    </source>
</evidence>
<comment type="function">
    <text evidence="1">Required for activation of most nif operons, which are directly involved in nitrogen fixation.</text>
</comment>
<evidence type="ECO:0000259" key="13">
    <source>
        <dbReference type="PROSITE" id="PS50045"/>
    </source>
</evidence>
<keyword evidence="7" id="KW-0805">Transcription regulation</keyword>
<feature type="region of interest" description="Disordered" evidence="12">
    <location>
        <begin position="479"/>
        <end position="501"/>
    </location>
</feature>
<name>E6QRL1_9ZZZZ</name>
<dbReference type="InterPro" id="IPR003593">
    <property type="entry name" value="AAA+_ATPase"/>
</dbReference>
<keyword evidence="6" id="KW-0902">Two-component regulatory system</keyword>
<accession>E6QRL1</accession>
<dbReference type="PROSITE" id="PS00688">
    <property type="entry name" value="SIGMA54_INTERACT_3"/>
    <property type="match status" value="1"/>
</dbReference>
<dbReference type="InterPro" id="IPR029016">
    <property type="entry name" value="GAF-like_dom_sf"/>
</dbReference>
<dbReference type="InterPro" id="IPR003018">
    <property type="entry name" value="GAF"/>
</dbReference>
<gene>
    <name evidence="14" type="primary">nifA</name>
    <name evidence="14" type="ORF">CARN7_0630</name>
</gene>
<evidence type="ECO:0000256" key="7">
    <source>
        <dbReference type="ARBA" id="ARBA00023015"/>
    </source>
</evidence>
<dbReference type="Pfam" id="PF02954">
    <property type="entry name" value="HTH_8"/>
    <property type="match status" value="1"/>
</dbReference>
<keyword evidence="5" id="KW-0067">ATP-binding</keyword>
<dbReference type="SUPFAM" id="SSF52540">
    <property type="entry name" value="P-loop containing nucleoside triphosphate hydrolases"/>
    <property type="match status" value="1"/>
</dbReference>
<dbReference type="Pfam" id="PF01590">
    <property type="entry name" value="GAF"/>
    <property type="match status" value="1"/>
</dbReference>
<dbReference type="Gene3D" id="1.10.10.60">
    <property type="entry name" value="Homeodomain-like"/>
    <property type="match status" value="1"/>
</dbReference>
<dbReference type="Gene3D" id="1.10.8.60">
    <property type="match status" value="1"/>
</dbReference>
<proteinExistence type="predicted"/>
<dbReference type="FunFam" id="3.40.50.300:FF:000006">
    <property type="entry name" value="DNA-binding transcriptional regulator NtrC"/>
    <property type="match status" value="1"/>
</dbReference>
<dbReference type="PANTHER" id="PTHR32071">
    <property type="entry name" value="TRANSCRIPTIONAL REGULATORY PROTEIN"/>
    <property type="match status" value="1"/>
</dbReference>
<keyword evidence="11" id="KW-0535">Nitrogen fixation</keyword>
<dbReference type="PANTHER" id="PTHR32071:SF117">
    <property type="entry name" value="PTS-DEPENDENT DIHYDROXYACETONE KINASE OPERON REGULATORY PROTEIN-RELATED"/>
    <property type="match status" value="1"/>
</dbReference>
<dbReference type="CDD" id="cd00009">
    <property type="entry name" value="AAA"/>
    <property type="match status" value="1"/>
</dbReference>
<dbReference type="InterPro" id="IPR058031">
    <property type="entry name" value="AAA_lid_NorR"/>
</dbReference>
<dbReference type="SMART" id="SM00065">
    <property type="entry name" value="GAF"/>
    <property type="match status" value="1"/>
</dbReference>
<dbReference type="GO" id="GO:0000160">
    <property type="term" value="P:phosphorelay signal transduction system"/>
    <property type="evidence" value="ECO:0007669"/>
    <property type="project" value="UniProtKB-KW"/>
</dbReference>
<keyword evidence="10" id="KW-0804">Transcription</keyword>
<reference evidence="14" key="1">
    <citation type="submission" date="2009-10" db="EMBL/GenBank/DDBJ databases">
        <title>Diversity of trophic interactions inside an arsenic-rich microbial ecosystem.</title>
        <authorList>
            <person name="Bertin P.N."/>
            <person name="Heinrich-Salmeron A."/>
            <person name="Pelletier E."/>
            <person name="Goulhen-Chollet F."/>
            <person name="Arsene-Ploetze F."/>
            <person name="Gallien S."/>
            <person name="Calteau A."/>
            <person name="Vallenet D."/>
            <person name="Casiot C."/>
            <person name="Chane-Woon-Ming B."/>
            <person name="Giloteaux L."/>
            <person name="Barakat M."/>
            <person name="Bonnefoy V."/>
            <person name="Bruneel O."/>
            <person name="Chandler M."/>
            <person name="Cleiss J."/>
            <person name="Duran R."/>
            <person name="Elbaz-Poulichet F."/>
            <person name="Fonknechten N."/>
            <person name="Lauga B."/>
            <person name="Mornico D."/>
            <person name="Ortet P."/>
            <person name="Schaeffer C."/>
            <person name="Siguier P."/>
            <person name="Alexander Thil Smith A."/>
            <person name="Van Dorsselaer A."/>
            <person name="Weissenbach J."/>
            <person name="Medigue C."/>
            <person name="Le Paslier D."/>
        </authorList>
    </citation>
    <scope>NUCLEOTIDE SEQUENCE</scope>
</reference>
<dbReference type="InterPro" id="IPR002197">
    <property type="entry name" value="HTH_Fis"/>
</dbReference>
<organism evidence="14">
    <name type="scientific">mine drainage metagenome</name>
    <dbReference type="NCBI Taxonomy" id="410659"/>
    <lineage>
        <taxon>unclassified sequences</taxon>
        <taxon>metagenomes</taxon>
        <taxon>ecological metagenomes</taxon>
    </lineage>
</organism>
<evidence type="ECO:0000256" key="9">
    <source>
        <dbReference type="ARBA" id="ARBA00023159"/>
    </source>
</evidence>
<dbReference type="GO" id="GO:0043565">
    <property type="term" value="F:sequence-specific DNA binding"/>
    <property type="evidence" value="ECO:0007669"/>
    <property type="project" value="InterPro"/>
</dbReference>
<dbReference type="InterPro" id="IPR027417">
    <property type="entry name" value="P-loop_NTPase"/>
</dbReference>
<dbReference type="NCBIfam" id="TIGR01817">
    <property type="entry name" value="nifA"/>
    <property type="match status" value="1"/>
</dbReference>
<dbReference type="PROSITE" id="PS00675">
    <property type="entry name" value="SIGMA54_INTERACT_1"/>
    <property type="match status" value="1"/>
</dbReference>
<dbReference type="InterPro" id="IPR025944">
    <property type="entry name" value="Sigma_54_int_dom_CS"/>
</dbReference>
<dbReference type="AlphaFoldDB" id="E6QRL1"/>
<dbReference type="GO" id="GO:0003700">
    <property type="term" value="F:DNA-binding transcription factor activity"/>
    <property type="evidence" value="ECO:0007669"/>
    <property type="project" value="InterPro"/>
</dbReference>
<keyword evidence="9" id="KW-0010">Activator</keyword>
<evidence type="ECO:0000256" key="11">
    <source>
        <dbReference type="ARBA" id="ARBA00023231"/>
    </source>
</evidence>
<dbReference type="SMART" id="SM00382">
    <property type="entry name" value="AAA"/>
    <property type="match status" value="1"/>
</dbReference>
<protein>
    <recommendedName>
        <fullName evidence="3">Nif-specific regulatory protein</fullName>
    </recommendedName>
</protein>
<evidence type="ECO:0000256" key="10">
    <source>
        <dbReference type="ARBA" id="ARBA00023163"/>
    </source>
</evidence>
<evidence type="ECO:0000256" key="2">
    <source>
        <dbReference type="ARBA" id="ARBA00011135"/>
    </source>
</evidence>
<evidence type="ECO:0000256" key="6">
    <source>
        <dbReference type="ARBA" id="ARBA00023012"/>
    </source>
</evidence>